<feature type="region of interest" description="Disordered" evidence="2">
    <location>
        <begin position="236"/>
        <end position="255"/>
    </location>
</feature>
<dbReference type="GO" id="GO:0004672">
    <property type="term" value="F:protein kinase activity"/>
    <property type="evidence" value="ECO:0007669"/>
    <property type="project" value="InterPro"/>
</dbReference>
<dbReference type="Proteomes" id="UP000654075">
    <property type="component" value="Unassembled WGS sequence"/>
</dbReference>
<feature type="transmembrane region" description="Helical" evidence="3">
    <location>
        <begin position="391"/>
        <end position="418"/>
    </location>
</feature>
<evidence type="ECO:0000313" key="6">
    <source>
        <dbReference type="Proteomes" id="UP000654075"/>
    </source>
</evidence>
<dbReference type="PROSITE" id="PS00107">
    <property type="entry name" value="PROTEIN_KINASE_ATP"/>
    <property type="match status" value="1"/>
</dbReference>
<keyword evidence="6" id="KW-1185">Reference proteome</keyword>
<dbReference type="Gene3D" id="3.30.200.20">
    <property type="entry name" value="Phosphorylase Kinase, domain 1"/>
    <property type="match status" value="1"/>
</dbReference>
<dbReference type="AlphaFoldDB" id="A0A813H004"/>
<evidence type="ECO:0000313" key="5">
    <source>
        <dbReference type="EMBL" id="CAE8631008.1"/>
    </source>
</evidence>
<keyword evidence="1" id="KW-0067">ATP-binding</keyword>
<gene>
    <name evidence="5" type="ORF">PGLA1383_LOCUS47158</name>
</gene>
<dbReference type="SUPFAM" id="SSF56112">
    <property type="entry name" value="Protein kinase-like (PK-like)"/>
    <property type="match status" value="1"/>
</dbReference>
<protein>
    <recommendedName>
        <fullName evidence="4">Protein kinase domain-containing protein</fullName>
    </recommendedName>
</protein>
<evidence type="ECO:0000259" key="4">
    <source>
        <dbReference type="PROSITE" id="PS50011"/>
    </source>
</evidence>
<evidence type="ECO:0000256" key="1">
    <source>
        <dbReference type="PROSITE-ProRule" id="PRU10141"/>
    </source>
</evidence>
<feature type="binding site" evidence="1">
    <location>
        <position position="362"/>
    </location>
    <ligand>
        <name>ATP</name>
        <dbReference type="ChEBI" id="CHEBI:30616"/>
    </ligand>
</feature>
<reference evidence="5" key="1">
    <citation type="submission" date="2021-02" db="EMBL/GenBank/DDBJ databases">
        <authorList>
            <person name="Dougan E. K."/>
            <person name="Rhodes N."/>
            <person name="Thang M."/>
            <person name="Chan C."/>
        </authorList>
    </citation>
    <scope>NUCLEOTIDE SEQUENCE</scope>
</reference>
<comment type="caution">
    <text evidence="5">The sequence shown here is derived from an EMBL/GenBank/DDBJ whole genome shotgun (WGS) entry which is preliminary data.</text>
</comment>
<dbReference type="InterPro" id="IPR000719">
    <property type="entry name" value="Prot_kinase_dom"/>
</dbReference>
<dbReference type="GO" id="GO:0005524">
    <property type="term" value="F:ATP binding"/>
    <property type="evidence" value="ECO:0007669"/>
    <property type="project" value="UniProtKB-UniRule"/>
</dbReference>
<accession>A0A813H004</accession>
<feature type="non-terminal residue" evidence="5">
    <location>
        <position position="420"/>
    </location>
</feature>
<name>A0A813H004_POLGL</name>
<sequence>FSLNTLVDFNLEYVGLVANKVALAGQFGRFRTWIGTCAVNLVIQSVAFNYLHTNSFTEVAVPELLMMIKTELYVSFMCCFVALLSSNIQMNMARDAAAERDKAMGLLNHVCDACAWLAEDANTLEAGPDGDRLGLELLREMKPTTQWGQQGTKLLKFEDYFASDDDWLRFSAAVKQQSATSCSGSFSLQLITVGMRLHDAVAGGHLFRQADLFVLPWSGAAVRSLVGVRFLKGGDSKSNDDHGHGPVQDQGVGEGLELPAPTEHLALFDHLAESSATDANEKEGEAQACHEIDGMSSVIFDLRSSDTMHVDLRMQAMAEVGKLEQWLIYSSDLVCFWRQKLGEGSFGTVCRGSYLGAPVAVKTSRTDATRRGLRDMAVELRTLRRLRHPNVAWIYLSFVFVCYCCYCCYYCWCFLLFVHF</sequence>
<evidence type="ECO:0000256" key="3">
    <source>
        <dbReference type="SAM" id="Phobius"/>
    </source>
</evidence>
<keyword evidence="3" id="KW-0472">Membrane</keyword>
<dbReference type="InterPro" id="IPR001245">
    <property type="entry name" value="Ser-Thr/Tyr_kinase_cat_dom"/>
</dbReference>
<keyword evidence="1" id="KW-0547">Nucleotide-binding</keyword>
<keyword evidence="3" id="KW-0812">Transmembrane</keyword>
<dbReference type="Pfam" id="PF07714">
    <property type="entry name" value="PK_Tyr_Ser-Thr"/>
    <property type="match status" value="1"/>
</dbReference>
<organism evidence="5 6">
    <name type="scientific">Polarella glacialis</name>
    <name type="common">Dinoflagellate</name>
    <dbReference type="NCBI Taxonomy" id="89957"/>
    <lineage>
        <taxon>Eukaryota</taxon>
        <taxon>Sar</taxon>
        <taxon>Alveolata</taxon>
        <taxon>Dinophyceae</taxon>
        <taxon>Suessiales</taxon>
        <taxon>Suessiaceae</taxon>
        <taxon>Polarella</taxon>
    </lineage>
</organism>
<dbReference type="InterPro" id="IPR011009">
    <property type="entry name" value="Kinase-like_dom_sf"/>
</dbReference>
<evidence type="ECO:0000256" key="2">
    <source>
        <dbReference type="SAM" id="MobiDB-lite"/>
    </source>
</evidence>
<dbReference type="InterPro" id="IPR017441">
    <property type="entry name" value="Protein_kinase_ATP_BS"/>
</dbReference>
<dbReference type="EMBL" id="CAJNNV010030001">
    <property type="protein sequence ID" value="CAE8631008.1"/>
    <property type="molecule type" value="Genomic_DNA"/>
</dbReference>
<keyword evidence="3" id="KW-1133">Transmembrane helix</keyword>
<proteinExistence type="predicted"/>
<dbReference type="PROSITE" id="PS50011">
    <property type="entry name" value="PROTEIN_KINASE_DOM"/>
    <property type="match status" value="1"/>
</dbReference>
<feature type="domain" description="Protein kinase" evidence="4">
    <location>
        <begin position="335"/>
        <end position="420"/>
    </location>
</feature>